<accession>A0A252AR85</accession>
<keyword evidence="1" id="KW-0472">Membrane</keyword>
<organism evidence="3 4">
    <name type="scientific">Acetobacter indonesiensis</name>
    <dbReference type="NCBI Taxonomy" id="104101"/>
    <lineage>
        <taxon>Bacteria</taxon>
        <taxon>Pseudomonadati</taxon>
        <taxon>Pseudomonadota</taxon>
        <taxon>Alphaproteobacteria</taxon>
        <taxon>Acetobacterales</taxon>
        <taxon>Acetobacteraceae</taxon>
        <taxon>Acetobacter</taxon>
    </lineage>
</organism>
<dbReference type="AlphaFoldDB" id="A0A252AR85"/>
<evidence type="ECO:0000256" key="1">
    <source>
        <dbReference type="SAM" id="Phobius"/>
    </source>
</evidence>
<keyword evidence="1" id="KW-1133">Transmembrane helix</keyword>
<proteinExistence type="predicted"/>
<evidence type="ECO:0000259" key="2">
    <source>
        <dbReference type="Pfam" id="PF23893"/>
    </source>
</evidence>
<reference evidence="4" key="1">
    <citation type="submission" date="2014-06" db="EMBL/GenBank/DDBJ databases">
        <authorList>
            <person name="Winans N.J."/>
            <person name="Newell P.D."/>
            <person name="Douglas A.E."/>
        </authorList>
    </citation>
    <scope>NUCLEOTIDE SEQUENCE [LARGE SCALE GENOMIC DNA]</scope>
</reference>
<dbReference type="EMBL" id="JOPA01000032">
    <property type="protein sequence ID" value="OUI92326.1"/>
    <property type="molecule type" value="Genomic_DNA"/>
</dbReference>
<comment type="caution">
    <text evidence="3">The sequence shown here is derived from an EMBL/GenBank/DDBJ whole genome shotgun (WGS) entry which is preliminary data.</text>
</comment>
<evidence type="ECO:0000313" key="4">
    <source>
        <dbReference type="Proteomes" id="UP000194641"/>
    </source>
</evidence>
<name>A0A252AR85_9PROT</name>
<feature type="transmembrane region" description="Helical" evidence="1">
    <location>
        <begin position="88"/>
        <end position="107"/>
    </location>
</feature>
<gene>
    <name evidence="3" type="ORF">HK17_10320</name>
</gene>
<protein>
    <recommendedName>
        <fullName evidence="2">YscD/Y4YQ C-terminal domain-containing protein</fullName>
    </recommendedName>
</protein>
<sequence length="260" mass="28416">MGDFFVGKSLNNNAVIADRSLSDTHFLIRAKAMGVELTAREGNIHFASGHILQKGTSKKIYKTIQFSCGTTIFKLIVPTKIPLRTAQYGTSIILIFLILIGILSIYMRHMHHSATLQASSLTATSSSAPAVSTTQTALEEKLLTNHLNRITISKGADGALIATGAEQPQQKDTWVAVKLWFDTTYGTETVLLDRVSFLHTTTHSPLQIAGVALGSAPYILDTMGRRLPCGSTVEDGWIIDQILTDKILLHRGADHLMVRF</sequence>
<dbReference type="Proteomes" id="UP000194641">
    <property type="component" value="Unassembled WGS sequence"/>
</dbReference>
<dbReference type="InterPro" id="IPR057770">
    <property type="entry name" value="YscD/Y4YQ_C"/>
</dbReference>
<feature type="domain" description="YscD/Y4YQ C-terminal" evidence="2">
    <location>
        <begin position="206"/>
        <end position="256"/>
    </location>
</feature>
<dbReference type="Pfam" id="PF23893">
    <property type="entry name" value="Y4YQ_C"/>
    <property type="match status" value="1"/>
</dbReference>
<keyword evidence="1" id="KW-0812">Transmembrane</keyword>
<evidence type="ECO:0000313" key="3">
    <source>
        <dbReference type="EMBL" id="OUI92326.1"/>
    </source>
</evidence>